<dbReference type="InterPro" id="IPR048770">
    <property type="entry name" value="SoFic-like_C"/>
</dbReference>
<dbReference type="InterPro" id="IPR036597">
    <property type="entry name" value="Fido-like_dom_sf"/>
</dbReference>
<gene>
    <name evidence="2" type="ORF">QE109_02345</name>
</gene>
<dbReference type="PANTHER" id="PTHR13504">
    <property type="entry name" value="FIDO DOMAIN-CONTAINING PROTEIN DDB_G0283145"/>
    <property type="match status" value="1"/>
</dbReference>
<dbReference type="EMBL" id="JARYZI010000001">
    <property type="protein sequence ID" value="MDH8676967.1"/>
    <property type="molecule type" value="Genomic_DNA"/>
</dbReference>
<name>A0ABT6N973_9FIRM</name>
<protein>
    <submittedName>
        <fullName evidence="2">Fic family protein</fullName>
    </submittedName>
</protein>
<dbReference type="InterPro" id="IPR026287">
    <property type="entry name" value="SoFic-like"/>
</dbReference>
<evidence type="ECO:0000259" key="1">
    <source>
        <dbReference type="PROSITE" id="PS51459"/>
    </source>
</evidence>
<organism evidence="2 3">
    <name type="scientific">Fusibacter bizertensis</name>
    <dbReference type="NCBI Taxonomy" id="1488331"/>
    <lineage>
        <taxon>Bacteria</taxon>
        <taxon>Bacillati</taxon>
        <taxon>Bacillota</taxon>
        <taxon>Clostridia</taxon>
        <taxon>Eubacteriales</taxon>
        <taxon>Eubacteriales Family XII. Incertae Sedis</taxon>
        <taxon>Fusibacter</taxon>
    </lineage>
</organism>
<dbReference type="InterPro" id="IPR003812">
    <property type="entry name" value="Fido"/>
</dbReference>
<dbReference type="PANTHER" id="PTHR13504:SF35">
    <property type="entry name" value="PROTEIN ADENYLYLTRANSFERASE SOFIC"/>
    <property type="match status" value="1"/>
</dbReference>
<dbReference type="InterPro" id="IPR025758">
    <property type="entry name" value="Fic/DOC_N"/>
</dbReference>
<dbReference type="Pfam" id="PF13784">
    <property type="entry name" value="Fic_N"/>
    <property type="match status" value="1"/>
</dbReference>
<reference evidence="2 3" key="1">
    <citation type="submission" date="2023-04" db="EMBL/GenBank/DDBJ databases">
        <title>Fusibacter bizertensis strain WBS, isolated from littoral bottom sediments of the Arctic seas - biochemical and genomic analysis.</title>
        <authorList>
            <person name="Brioukhanov A.L."/>
        </authorList>
    </citation>
    <scope>NUCLEOTIDE SEQUENCE [LARGE SCALE GENOMIC DNA]</scope>
    <source>
        <strain evidence="2 3">WBS</strain>
    </source>
</reference>
<dbReference type="SUPFAM" id="SSF140931">
    <property type="entry name" value="Fic-like"/>
    <property type="match status" value="1"/>
</dbReference>
<comment type="caution">
    <text evidence="2">The sequence shown here is derived from an EMBL/GenBank/DDBJ whole genome shotgun (WGS) entry which is preliminary data.</text>
</comment>
<dbReference type="Pfam" id="PF21248">
    <property type="entry name" value="SoFic-like_C"/>
    <property type="match status" value="1"/>
</dbReference>
<sequence>MCNHIPYLPPNFEGKIKELETKAIMREVAKANRKLAELKGYSEIVPNKNILINAITLNEAKESSEIENIITTHDELFAALSKSEYINGGAKEVLNYKEALWRGIDLIKENNFLSTNMFVEIQAIIEGNKAGIRTQGGTKLINERTGETVYTPPSTETEIRNLLGNLEMYINSEDDIDPLIKLAVIHYQFESIHPFYDGNGRTGRIINELFLVMKGLLDAPILYLSKYILSTKEDYYKLLNEIHNKGSWEEWIIYILKGIQITSEASLKLLRKINALIDETSHDIRMKHPKIYSKELVDIIFSEFYTRIGSVENSLNITRKTASNYLNELTESGILEVEVRGKDKLFINRKLLEIMKEM</sequence>
<evidence type="ECO:0000313" key="2">
    <source>
        <dbReference type="EMBL" id="MDH8676967.1"/>
    </source>
</evidence>
<dbReference type="PROSITE" id="PS51459">
    <property type="entry name" value="FIDO"/>
    <property type="match status" value="1"/>
</dbReference>
<accession>A0ABT6N973</accession>
<dbReference type="Gene3D" id="1.10.3290.10">
    <property type="entry name" value="Fido-like domain"/>
    <property type="match status" value="1"/>
</dbReference>
<dbReference type="InterPro" id="IPR040198">
    <property type="entry name" value="Fido_containing"/>
</dbReference>
<feature type="domain" description="Fido" evidence="1">
    <location>
        <begin position="113"/>
        <end position="257"/>
    </location>
</feature>
<dbReference type="RefSeq" id="WP_281092767.1">
    <property type="nucleotide sequence ID" value="NZ_JARYZI010000001.1"/>
</dbReference>
<evidence type="ECO:0000313" key="3">
    <source>
        <dbReference type="Proteomes" id="UP001158045"/>
    </source>
</evidence>
<dbReference type="Pfam" id="PF02661">
    <property type="entry name" value="Fic"/>
    <property type="match status" value="1"/>
</dbReference>
<keyword evidence="3" id="KW-1185">Reference proteome</keyword>
<proteinExistence type="predicted"/>
<dbReference type="PIRSF" id="PIRSF038925">
    <property type="entry name" value="AMP-prot_trans"/>
    <property type="match status" value="1"/>
</dbReference>
<dbReference type="Proteomes" id="UP001158045">
    <property type="component" value="Unassembled WGS sequence"/>
</dbReference>